<reference evidence="1" key="1">
    <citation type="journal article" date="2019" name="bioRxiv">
        <title>The Genome of the Zebra Mussel, Dreissena polymorpha: A Resource for Invasive Species Research.</title>
        <authorList>
            <person name="McCartney M.A."/>
            <person name="Auch B."/>
            <person name="Kono T."/>
            <person name="Mallez S."/>
            <person name="Zhang Y."/>
            <person name="Obille A."/>
            <person name="Becker A."/>
            <person name="Abrahante J.E."/>
            <person name="Garbe J."/>
            <person name="Badalamenti J.P."/>
            <person name="Herman A."/>
            <person name="Mangelson H."/>
            <person name="Liachko I."/>
            <person name="Sullivan S."/>
            <person name="Sone E.D."/>
            <person name="Koren S."/>
            <person name="Silverstein K.A.T."/>
            <person name="Beckman K.B."/>
            <person name="Gohl D.M."/>
        </authorList>
    </citation>
    <scope>NUCLEOTIDE SEQUENCE</scope>
    <source>
        <strain evidence="1">Duluth1</strain>
        <tissue evidence="1">Whole animal</tissue>
    </source>
</reference>
<accession>A0A9D4J7R9</accession>
<dbReference type="Proteomes" id="UP000828390">
    <property type="component" value="Unassembled WGS sequence"/>
</dbReference>
<organism evidence="1 2">
    <name type="scientific">Dreissena polymorpha</name>
    <name type="common">Zebra mussel</name>
    <name type="synonym">Mytilus polymorpha</name>
    <dbReference type="NCBI Taxonomy" id="45954"/>
    <lineage>
        <taxon>Eukaryota</taxon>
        <taxon>Metazoa</taxon>
        <taxon>Spiralia</taxon>
        <taxon>Lophotrochozoa</taxon>
        <taxon>Mollusca</taxon>
        <taxon>Bivalvia</taxon>
        <taxon>Autobranchia</taxon>
        <taxon>Heteroconchia</taxon>
        <taxon>Euheterodonta</taxon>
        <taxon>Imparidentia</taxon>
        <taxon>Neoheterodontei</taxon>
        <taxon>Myida</taxon>
        <taxon>Dreissenoidea</taxon>
        <taxon>Dreissenidae</taxon>
        <taxon>Dreissena</taxon>
    </lineage>
</organism>
<protein>
    <submittedName>
        <fullName evidence="1">Uncharacterized protein</fullName>
    </submittedName>
</protein>
<evidence type="ECO:0000313" key="2">
    <source>
        <dbReference type="Proteomes" id="UP000828390"/>
    </source>
</evidence>
<dbReference type="AlphaFoldDB" id="A0A9D4J7R9"/>
<reference evidence="1" key="2">
    <citation type="submission" date="2020-11" db="EMBL/GenBank/DDBJ databases">
        <authorList>
            <person name="McCartney M.A."/>
            <person name="Auch B."/>
            <person name="Kono T."/>
            <person name="Mallez S."/>
            <person name="Becker A."/>
            <person name="Gohl D.M."/>
            <person name="Silverstein K.A.T."/>
            <person name="Koren S."/>
            <person name="Bechman K.B."/>
            <person name="Herman A."/>
            <person name="Abrahante J.E."/>
            <person name="Garbe J."/>
        </authorList>
    </citation>
    <scope>NUCLEOTIDE SEQUENCE</scope>
    <source>
        <strain evidence="1">Duluth1</strain>
        <tissue evidence="1">Whole animal</tissue>
    </source>
</reference>
<evidence type="ECO:0000313" key="1">
    <source>
        <dbReference type="EMBL" id="KAH3798678.1"/>
    </source>
</evidence>
<sequence length="68" mass="7439">MPPDTIRASVNPYDTISLMSFPTIADSANMFILATNEIEDTTASVHYYEWVPDVCGEGAVSNGMLLRV</sequence>
<name>A0A9D4J7R9_DREPO</name>
<dbReference type="EMBL" id="JAIWYP010000007">
    <property type="protein sequence ID" value="KAH3798678.1"/>
    <property type="molecule type" value="Genomic_DNA"/>
</dbReference>
<proteinExistence type="predicted"/>
<gene>
    <name evidence="1" type="ORF">DPMN_152280</name>
</gene>
<comment type="caution">
    <text evidence="1">The sequence shown here is derived from an EMBL/GenBank/DDBJ whole genome shotgun (WGS) entry which is preliminary data.</text>
</comment>
<keyword evidence="2" id="KW-1185">Reference proteome</keyword>